<evidence type="ECO:0000256" key="4">
    <source>
        <dbReference type="PROSITE-ProRule" id="PRU00335"/>
    </source>
</evidence>
<feature type="domain" description="HTH tetR-type" evidence="5">
    <location>
        <begin position="11"/>
        <end position="71"/>
    </location>
</feature>
<keyword evidence="3" id="KW-0804">Transcription</keyword>
<proteinExistence type="predicted"/>
<evidence type="ECO:0000259" key="5">
    <source>
        <dbReference type="PROSITE" id="PS50977"/>
    </source>
</evidence>
<dbReference type="AlphaFoldDB" id="A0A1X7P6F3"/>
<dbReference type="Pfam" id="PF00440">
    <property type="entry name" value="TetR_N"/>
    <property type="match status" value="1"/>
</dbReference>
<evidence type="ECO:0000256" key="2">
    <source>
        <dbReference type="ARBA" id="ARBA00023125"/>
    </source>
</evidence>
<dbReference type="InterPro" id="IPR025996">
    <property type="entry name" value="MT1864/Rv1816-like_C"/>
</dbReference>
<dbReference type="PANTHER" id="PTHR30055:SF209">
    <property type="entry name" value="POSSIBLE TRANSCRIPTIONAL REGULATORY PROTEIN (PROBABLY TETR-FAMILY)"/>
    <property type="match status" value="1"/>
</dbReference>
<name>A0A1X7P6F3_9MICO</name>
<dbReference type="EMBL" id="FXBM01000002">
    <property type="protein sequence ID" value="SMH45999.1"/>
    <property type="molecule type" value="Genomic_DNA"/>
</dbReference>
<evidence type="ECO:0000256" key="1">
    <source>
        <dbReference type="ARBA" id="ARBA00023015"/>
    </source>
</evidence>
<dbReference type="SUPFAM" id="SSF48498">
    <property type="entry name" value="Tetracyclin repressor-like, C-terminal domain"/>
    <property type="match status" value="1"/>
</dbReference>
<feature type="DNA-binding region" description="H-T-H motif" evidence="4">
    <location>
        <begin position="34"/>
        <end position="53"/>
    </location>
</feature>
<dbReference type="InterPro" id="IPR001647">
    <property type="entry name" value="HTH_TetR"/>
</dbReference>
<evidence type="ECO:0000313" key="6">
    <source>
        <dbReference type="EMBL" id="SMH45999.1"/>
    </source>
</evidence>
<gene>
    <name evidence="6" type="ORF">SAMN06295885_2669</name>
</gene>
<accession>A0A1X7P6F3</accession>
<dbReference type="Pfam" id="PF13305">
    <property type="entry name" value="TetR_C_33"/>
    <property type="match status" value="1"/>
</dbReference>
<dbReference type="OrthoDB" id="3784817at2"/>
<dbReference type="PANTHER" id="PTHR30055">
    <property type="entry name" value="HTH-TYPE TRANSCRIPTIONAL REGULATOR RUTR"/>
    <property type="match status" value="1"/>
</dbReference>
<dbReference type="SUPFAM" id="SSF46689">
    <property type="entry name" value="Homeodomain-like"/>
    <property type="match status" value="1"/>
</dbReference>
<dbReference type="STRING" id="1891671.SAMN06295885_2669"/>
<protein>
    <submittedName>
        <fullName evidence="6">Transcriptional regulator, TetR family</fullName>
    </submittedName>
</protein>
<dbReference type="PRINTS" id="PR00455">
    <property type="entry name" value="HTHTETR"/>
</dbReference>
<dbReference type="InterPro" id="IPR036271">
    <property type="entry name" value="Tet_transcr_reg_TetR-rel_C_sf"/>
</dbReference>
<evidence type="ECO:0000256" key="3">
    <source>
        <dbReference type="ARBA" id="ARBA00023163"/>
    </source>
</evidence>
<keyword evidence="2 4" id="KW-0238">DNA-binding</keyword>
<keyword evidence="1" id="KW-0805">Transcription regulation</keyword>
<dbReference type="Gene3D" id="1.10.10.60">
    <property type="entry name" value="Homeodomain-like"/>
    <property type="match status" value="1"/>
</dbReference>
<dbReference type="GO" id="GO:0003700">
    <property type="term" value="F:DNA-binding transcription factor activity"/>
    <property type="evidence" value="ECO:0007669"/>
    <property type="project" value="TreeGrafter"/>
</dbReference>
<dbReference type="GO" id="GO:0000976">
    <property type="term" value="F:transcription cis-regulatory region binding"/>
    <property type="evidence" value="ECO:0007669"/>
    <property type="project" value="TreeGrafter"/>
</dbReference>
<evidence type="ECO:0000313" key="7">
    <source>
        <dbReference type="Proteomes" id="UP000193711"/>
    </source>
</evidence>
<dbReference type="InterPro" id="IPR009057">
    <property type="entry name" value="Homeodomain-like_sf"/>
</dbReference>
<sequence>MLASVPVTESPTTRDRILRATAELLAEGGRDAVSTRAISSAAGVQAPTIYRTFGDLRGLLDSVAAAGFAAAHAEFERVDHPADPVDALRAAWDHHVAFGLAEPHLYALMFTARPGEESEAARLARGVLLEHVRAVADAGRLTVDVERAARLLQSAALGCTLTLSAVDDDELSARSREAVLSAITTAEAGSADPAARAVAGHAVALRTALPELGALSAGERGLLEEWLVRLAH</sequence>
<dbReference type="Proteomes" id="UP000193711">
    <property type="component" value="Unassembled WGS sequence"/>
</dbReference>
<keyword evidence="7" id="KW-1185">Reference proteome</keyword>
<dbReference type="InterPro" id="IPR050109">
    <property type="entry name" value="HTH-type_TetR-like_transc_reg"/>
</dbReference>
<organism evidence="6 7">
    <name type="scientific">Rathayibacter oskolensis</name>
    <dbReference type="NCBI Taxonomy" id="1891671"/>
    <lineage>
        <taxon>Bacteria</taxon>
        <taxon>Bacillati</taxon>
        <taxon>Actinomycetota</taxon>
        <taxon>Actinomycetes</taxon>
        <taxon>Micrococcales</taxon>
        <taxon>Microbacteriaceae</taxon>
        <taxon>Rathayibacter</taxon>
    </lineage>
</organism>
<dbReference type="PROSITE" id="PS50977">
    <property type="entry name" value="HTH_TETR_2"/>
    <property type="match status" value="1"/>
</dbReference>
<dbReference type="Gene3D" id="1.10.357.10">
    <property type="entry name" value="Tetracycline Repressor, domain 2"/>
    <property type="match status" value="1"/>
</dbReference>
<reference evidence="7" key="1">
    <citation type="submission" date="2017-04" db="EMBL/GenBank/DDBJ databases">
        <authorList>
            <person name="Varghese N."/>
            <person name="Submissions S."/>
        </authorList>
    </citation>
    <scope>NUCLEOTIDE SEQUENCE [LARGE SCALE GENOMIC DNA]</scope>
    <source>
        <strain evidence="7">VKM Ac-2121</strain>
    </source>
</reference>